<organism evidence="1">
    <name type="scientific">Pluralibacter gergoviae</name>
    <name type="common">Enterobacter gergoviae</name>
    <dbReference type="NCBI Taxonomy" id="61647"/>
    <lineage>
        <taxon>Bacteria</taxon>
        <taxon>Pseudomonadati</taxon>
        <taxon>Pseudomonadota</taxon>
        <taxon>Gammaproteobacteria</taxon>
        <taxon>Enterobacterales</taxon>
        <taxon>Enterobacteriaceae</taxon>
        <taxon>Pluralibacter</taxon>
    </lineage>
</organism>
<reference evidence="1" key="1">
    <citation type="submission" date="2024-02" db="EMBL/GenBank/DDBJ databases">
        <authorList>
            <consortium name="Clinical and Environmental Microbiology Branch: Whole genome sequencing antimicrobial resistance pathogens in the healthcare setting"/>
        </authorList>
    </citation>
    <scope>NUCLEOTIDE SEQUENCE</scope>
    <source>
        <strain evidence="1">2021DK-00143</strain>
    </source>
</reference>
<dbReference type="AlphaFoldDB" id="A0AAI9DRU6"/>
<name>A0AAI9DRU6_PLUGE</name>
<sequence>MKLWEYISCGLSVLYSAVEIDKKYSRMEELVKYNNIDELVDKYLQIKKNNFSNFSQSLTEHSWKFKVAEIKNKLES</sequence>
<gene>
    <name evidence="1" type="ORF">QEG54_005662</name>
</gene>
<evidence type="ECO:0000313" key="1">
    <source>
        <dbReference type="EMBL" id="EML1474792.1"/>
    </source>
</evidence>
<accession>A0AAI9DRU6</accession>
<comment type="caution">
    <text evidence="1">The sequence shown here is derived from an EMBL/GenBank/DDBJ whole genome shotgun (WGS) entry which is preliminary data.</text>
</comment>
<dbReference type="EMBL" id="ABLOKC030000095">
    <property type="protein sequence ID" value="EML1474792.1"/>
    <property type="molecule type" value="Genomic_DNA"/>
</dbReference>
<protein>
    <submittedName>
        <fullName evidence="1">Uncharacterized protein</fullName>
    </submittedName>
</protein>
<proteinExistence type="predicted"/>